<reference evidence="2 3" key="1">
    <citation type="submission" date="2016-01" db="EMBL/GenBank/DDBJ databases">
        <authorList>
            <person name="Oliw E.H."/>
        </authorList>
    </citation>
    <scope>NUCLEOTIDE SEQUENCE [LARGE SCALE GENOMIC DNA]</scope>
    <source>
        <strain evidence="2 3">DY10</strain>
    </source>
</reference>
<evidence type="ECO:0000259" key="1">
    <source>
        <dbReference type="Pfam" id="PF09557"/>
    </source>
</evidence>
<gene>
    <name evidence="2" type="ORF">AWR27_08110</name>
</gene>
<evidence type="ECO:0000313" key="2">
    <source>
        <dbReference type="EMBL" id="AQG79292.1"/>
    </source>
</evidence>
<dbReference type="RefSeq" id="WP_077130730.1">
    <property type="nucleotide sequence ID" value="NZ_CP014263.1"/>
</dbReference>
<dbReference type="KEGG" id="smon:AWR27_08110"/>
<dbReference type="PANTHER" id="PTHR38463">
    <property type="entry name" value="STRESS RESPONSE PROTEIN YSNF"/>
    <property type="match status" value="1"/>
</dbReference>
<dbReference type="OrthoDB" id="5569583at2"/>
<sequence>MSDTEATQRPDLNQLDALTIPVIAEQLTVDTQQMETGRIRIVKSVQTQEQTVDVPLMNESYEVERVAMNQYVDTAPAVRYEGDTVVYPVLQEVLIVEKRLMLLEEVRVTKRQQTRVETQSVPVRTEAVTVERLPPQI</sequence>
<dbReference type="InterPro" id="IPR019060">
    <property type="entry name" value="DUF2382"/>
</dbReference>
<evidence type="ECO:0000313" key="3">
    <source>
        <dbReference type="Proteomes" id="UP000187941"/>
    </source>
</evidence>
<dbReference type="STRING" id="1178516.AWR27_08110"/>
<dbReference type="Pfam" id="PF09557">
    <property type="entry name" value="DUF2382"/>
    <property type="match status" value="1"/>
</dbReference>
<organism evidence="2 3">
    <name type="scientific">Spirosoma montaniterrae</name>
    <dbReference type="NCBI Taxonomy" id="1178516"/>
    <lineage>
        <taxon>Bacteria</taxon>
        <taxon>Pseudomonadati</taxon>
        <taxon>Bacteroidota</taxon>
        <taxon>Cytophagia</taxon>
        <taxon>Cytophagales</taxon>
        <taxon>Cytophagaceae</taxon>
        <taxon>Spirosoma</taxon>
    </lineage>
</organism>
<feature type="domain" description="DUF2382" evidence="1">
    <location>
        <begin position="21"/>
        <end position="130"/>
    </location>
</feature>
<dbReference type="AlphaFoldDB" id="A0A1P9WV72"/>
<keyword evidence="3" id="KW-1185">Reference proteome</keyword>
<accession>A0A1P9WV72</accession>
<dbReference type="Proteomes" id="UP000187941">
    <property type="component" value="Chromosome"/>
</dbReference>
<dbReference type="InterPro" id="IPR052967">
    <property type="entry name" value="Stress_Response_Assoc"/>
</dbReference>
<dbReference type="EMBL" id="CP014263">
    <property type="protein sequence ID" value="AQG79292.1"/>
    <property type="molecule type" value="Genomic_DNA"/>
</dbReference>
<protein>
    <recommendedName>
        <fullName evidence="1">DUF2382 domain-containing protein</fullName>
    </recommendedName>
</protein>
<dbReference type="PANTHER" id="PTHR38463:SF1">
    <property type="entry name" value="STRESS RESPONSE PROTEIN YSNF"/>
    <property type="match status" value="1"/>
</dbReference>
<name>A0A1P9WV72_9BACT</name>
<proteinExistence type="predicted"/>